<gene>
    <name evidence="1" type="ORF">AFUS01_LOCUS14158</name>
</gene>
<protein>
    <submittedName>
        <fullName evidence="1">Uncharacterized protein</fullName>
    </submittedName>
</protein>
<dbReference type="AlphaFoldDB" id="A0A8J2JW73"/>
<name>A0A8J2JW73_9HEXA</name>
<dbReference type="EMBL" id="CAJVCH010118689">
    <property type="protein sequence ID" value="CAG7725183.1"/>
    <property type="molecule type" value="Genomic_DNA"/>
</dbReference>
<accession>A0A8J2JW73</accession>
<dbReference type="Proteomes" id="UP000708208">
    <property type="component" value="Unassembled WGS sequence"/>
</dbReference>
<reference evidence="1" key="1">
    <citation type="submission" date="2021-06" db="EMBL/GenBank/DDBJ databases">
        <authorList>
            <person name="Hodson N. C."/>
            <person name="Mongue J. A."/>
            <person name="Jaron S. K."/>
        </authorList>
    </citation>
    <scope>NUCLEOTIDE SEQUENCE</scope>
</reference>
<keyword evidence="2" id="KW-1185">Reference proteome</keyword>
<organism evidence="1 2">
    <name type="scientific">Allacma fusca</name>
    <dbReference type="NCBI Taxonomy" id="39272"/>
    <lineage>
        <taxon>Eukaryota</taxon>
        <taxon>Metazoa</taxon>
        <taxon>Ecdysozoa</taxon>
        <taxon>Arthropoda</taxon>
        <taxon>Hexapoda</taxon>
        <taxon>Collembola</taxon>
        <taxon>Symphypleona</taxon>
        <taxon>Sminthuridae</taxon>
        <taxon>Allacma</taxon>
    </lineage>
</organism>
<evidence type="ECO:0000313" key="1">
    <source>
        <dbReference type="EMBL" id="CAG7725183.1"/>
    </source>
</evidence>
<evidence type="ECO:0000313" key="2">
    <source>
        <dbReference type="Proteomes" id="UP000708208"/>
    </source>
</evidence>
<sequence>MIIIIRYDGLMVWYADSDHNQELNPHGNRTSKERKETLLVDIRKQNFRAGANQSSLVRRAGTYIIKNKTEQNELEDPASEQLR</sequence>
<proteinExistence type="predicted"/>
<comment type="caution">
    <text evidence="1">The sequence shown here is derived from an EMBL/GenBank/DDBJ whole genome shotgun (WGS) entry which is preliminary data.</text>
</comment>